<keyword evidence="2 5" id="KW-0812">Transmembrane</keyword>
<feature type="transmembrane region" description="Helical" evidence="5">
    <location>
        <begin position="85"/>
        <end position="101"/>
    </location>
</feature>
<name>A0ABW6C3V3_9BACT</name>
<feature type="transmembrane region" description="Helical" evidence="5">
    <location>
        <begin position="20"/>
        <end position="41"/>
    </location>
</feature>
<evidence type="ECO:0000259" key="6">
    <source>
        <dbReference type="SMART" id="SM00752"/>
    </source>
</evidence>
<proteinExistence type="predicted"/>
<comment type="subcellular location">
    <subcellularLocation>
        <location evidence="1">Endomembrane system</location>
        <topology evidence="1">Multi-pass membrane protein</topology>
    </subcellularLocation>
</comment>
<evidence type="ECO:0000256" key="2">
    <source>
        <dbReference type="ARBA" id="ARBA00022692"/>
    </source>
</evidence>
<feature type="transmembrane region" description="Helical" evidence="5">
    <location>
        <begin position="147"/>
        <end position="166"/>
    </location>
</feature>
<keyword evidence="4 5" id="KW-0472">Membrane</keyword>
<feature type="transmembrane region" description="Helical" evidence="5">
    <location>
        <begin position="203"/>
        <end position="222"/>
    </location>
</feature>
<feature type="transmembrane region" description="Helical" evidence="5">
    <location>
        <begin position="252"/>
        <end position="271"/>
    </location>
</feature>
<reference evidence="8" key="1">
    <citation type="journal article" date="2019" name="Int. J. Syst. Evol. Microbiol.">
        <title>The Global Catalogue of Microorganisms (GCM) 10K type strain sequencing project: providing services to taxonomists for standard genome sequencing and annotation.</title>
        <authorList>
            <consortium name="The Broad Institute Genomics Platform"/>
            <consortium name="The Broad Institute Genome Sequencing Center for Infectious Disease"/>
            <person name="Wu L."/>
            <person name="Ma J."/>
        </authorList>
    </citation>
    <scope>NUCLEOTIDE SEQUENCE [LARGE SCALE GENOMIC DNA]</scope>
    <source>
        <strain evidence="8">KCTC 23984</strain>
    </source>
</reference>
<accession>A0ABW6C3V3</accession>
<evidence type="ECO:0000256" key="4">
    <source>
        <dbReference type="ARBA" id="ARBA00023136"/>
    </source>
</evidence>
<dbReference type="EMBL" id="JBHUOX010000026">
    <property type="protein sequence ID" value="MFD3003274.1"/>
    <property type="molecule type" value="Genomic_DNA"/>
</dbReference>
<evidence type="ECO:0000313" key="7">
    <source>
        <dbReference type="EMBL" id="MFD3003274.1"/>
    </source>
</evidence>
<dbReference type="PANTHER" id="PTHR39535">
    <property type="entry name" value="SPORULATION-DELAYING PROTEIN SDPB"/>
    <property type="match status" value="1"/>
</dbReference>
<dbReference type="SMART" id="SM00752">
    <property type="entry name" value="HTTM"/>
    <property type="match status" value="1"/>
</dbReference>
<protein>
    <recommendedName>
        <fullName evidence="6">HTTM-like domain-containing protein</fullName>
    </recommendedName>
</protein>
<dbReference type="PANTHER" id="PTHR39535:SF2">
    <property type="entry name" value="HTTM DOMAIN-CONTAINING PROTEIN"/>
    <property type="match status" value="1"/>
</dbReference>
<sequence length="513" mass="59256">MLPFYSKFKNLCQTRVTGLGLSIFRIFFSIILIVEVAKVFYFRHLYFDPIPYIVESEISFSLVLLGWIGVLFFLLIGFLPKTAAIINYVLVLVFFSSFTTIKYHFDAALVGVSFLLIILPIASTWSVDSFLYRVQHPQESEQKVRRVYYFLPVLLVLCLQYLDSFFHKAASAMWLKGLGIWLPASLPNQVYSSHFWLLNQKEIIIGLGYLVMLFEVLFIFLLPFRKIRPWLALTGVCMHLGIAFTFPIPSFGLTFAGVYMLLLPHSFWSGIKLTNRIRRAGNATNFDRLSWLKSILVLYPAQRQLQQEEMGYSYKQREQVKVKLLYCFTFYLVLAQLIKLLHAPLIVNVSNYAGLSTLRNYMAKAFLPLEVINSKVLGVTENLIYTGFEEGSYSILSVEYIGPDKGTVWLPIIDRQGKASAYSFGRMFTKWSRTIGAYPEDTAQVKDGVVRFTAFWAAKHKVSLQDATFRLLAKEATVQFNWERDYLRKQIDNPWHEVGKLVWQNNKPQLLLH</sequence>
<dbReference type="Proteomes" id="UP001597641">
    <property type="component" value="Unassembled WGS sequence"/>
</dbReference>
<gene>
    <name evidence="7" type="ORF">ACFS7Z_23125</name>
</gene>
<evidence type="ECO:0000256" key="1">
    <source>
        <dbReference type="ARBA" id="ARBA00004127"/>
    </source>
</evidence>
<keyword evidence="3 5" id="KW-1133">Transmembrane helix</keyword>
<keyword evidence="8" id="KW-1185">Reference proteome</keyword>
<evidence type="ECO:0000313" key="8">
    <source>
        <dbReference type="Proteomes" id="UP001597641"/>
    </source>
</evidence>
<feature type="transmembrane region" description="Helical" evidence="5">
    <location>
        <begin position="62"/>
        <end position="79"/>
    </location>
</feature>
<evidence type="ECO:0000256" key="5">
    <source>
        <dbReference type="SAM" id="Phobius"/>
    </source>
</evidence>
<dbReference type="RefSeq" id="WP_377490327.1">
    <property type="nucleotide sequence ID" value="NZ_JBHUOX010000026.1"/>
</dbReference>
<feature type="domain" description="HTTM-like" evidence="6">
    <location>
        <begin position="13"/>
        <end position="267"/>
    </location>
</feature>
<feature type="transmembrane region" description="Helical" evidence="5">
    <location>
        <begin position="324"/>
        <end position="347"/>
    </location>
</feature>
<organism evidence="7 8">
    <name type="scientific">Pontibacter toksunensis</name>
    <dbReference type="NCBI Taxonomy" id="1332631"/>
    <lineage>
        <taxon>Bacteria</taxon>
        <taxon>Pseudomonadati</taxon>
        <taxon>Bacteroidota</taxon>
        <taxon>Cytophagia</taxon>
        <taxon>Cytophagales</taxon>
        <taxon>Hymenobacteraceae</taxon>
        <taxon>Pontibacter</taxon>
    </lineage>
</organism>
<comment type="caution">
    <text evidence="7">The sequence shown here is derived from an EMBL/GenBank/DDBJ whole genome shotgun (WGS) entry which is preliminary data.</text>
</comment>
<feature type="transmembrane region" description="Helical" evidence="5">
    <location>
        <begin position="108"/>
        <end position="127"/>
    </location>
</feature>
<evidence type="ECO:0000256" key="3">
    <source>
        <dbReference type="ARBA" id="ARBA00022989"/>
    </source>
</evidence>
<dbReference type="InterPro" id="IPR011020">
    <property type="entry name" value="HTTM-like"/>
</dbReference>
<feature type="transmembrane region" description="Helical" evidence="5">
    <location>
        <begin position="229"/>
        <end position="246"/>
    </location>
</feature>
<dbReference type="InterPro" id="IPR052964">
    <property type="entry name" value="Sporulation_signal_mat"/>
</dbReference>